<protein>
    <submittedName>
        <fullName evidence="2">Uncharacterized protein</fullName>
    </submittedName>
</protein>
<proteinExistence type="predicted"/>
<accession>A0A319CW95</accession>
<name>A0A319CW95_9EURO</name>
<feature type="chain" id="PRO_5016363206" evidence="1">
    <location>
        <begin position="35"/>
        <end position="159"/>
    </location>
</feature>
<evidence type="ECO:0000313" key="2">
    <source>
        <dbReference type="EMBL" id="PYH88909.1"/>
    </source>
</evidence>
<evidence type="ECO:0000313" key="3">
    <source>
        <dbReference type="Proteomes" id="UP000247810"/>
    </source>
</evidence>
<dbReference type="VEuPathDB" id="FungiDB:BO71DRAFT_435277"/>
<dbReference type="AlphaFoldDB" id="A0A319CW95"/>
<feature type="signal peptide" evidence="1">
    <location>
        <begin position="1"/>
        <end position="34"/>
    </location>
</feature>
<gene>
    <name evidence="2" type="ORF">BO71DRAFT_435277</name>
</gene>
<evidence type="ECO:0000256" key="1">
    <source>
        <dbReference type="SAM" id="SignalP"/>
    </source>
</evidence>
<organism evidence="2 3">
    <name type="scientific">Aspergillus ellipticus CBS 707.79</name>
    <dbReference type="NCBI Taxonomy" id="1448320"/>
    <lineage>
        <taxon>Eukaryota</taxon>
        <taxon>Fungi</taxon>
        <taxon>Dikarya</taxon>
        <taxon>Ascomycota</taxon>
        <taxon>Pezizomycotina</taxon>
        <taxon>Eurotiomycetes</taxon>
        <taxon>Eurotiomycetidae</taxon>
        <taxon>Eurotiales</taxon>
        <taxon>Aspergillaceae</taxon>
        <taxon>Aspergillus</taxon>
        <taxon>Aspergillus subgen. Circumdati</taxon>
    </lineage>
</organism>
<keyword evidence="3" id="KW-1185">Reference proteome</keyword>
<reference evidence="2 3" key="1">
    <citation type="submission" date="2018-02" db="EMBL/GenBank/DDBJ databases">
        <title>The genomes of Aspergillus section Nigri reveals drivers in fungal speciation.</title>
        <authorList>
            <consortium name="DOE Joint Genome Institute"/>
            <person name="Vesth T.C."/>
            <person name="Nybo J."/>
            <person name="Theobald S."/>
            <person name="Brandl J."/>
            <person name="Frisvad J.C."/>
            <person name="Nielsen K.F."/>
            <person name="Lyhne E.K."/>
            <person name="Kogle M.E."/>
            <person name="Kuo A."/>
            <person name="Riley R."/>
            <person name="Clum A."/>
            <person name="Nolan M."/>
            <person name="Lipzen A."/>
            <person name="Salamov A."/>
            <person name="Henrissat B."/>
            <person name="Wiebenga A."/>
            <person name="De vries R.P."/>
            <person name="Grigoriev I.V."/>
            <person name="Mortensen U.H."/>
            <person name="Andersen M.R."/>
            <person name="Baker S.E."/>
        </authorList>
    </citation>
    <scope>NUCLEOTIDE SEQUENCE [LARGE SCALE GENOMIC DNA]</scope>
    <source>
        <strain evidence="2 3">CBS 707.79</strain>
    </source>
</reference>
<sequence>MAGSSAMATGGSGTRLGEPALWLLALVLGHPADGLLSDDSTPHPGCCLSSFRHLRSPTGSHMAPNPGCEIMSVGRHCEALVVTAVRKRPYQGLGCRISTSGGVEAVRGGLAIWRGLPAVPPLDQACWSPRVALALACHGSTRVNQWPSNQLHSIHDDAP</sequence>
<keyword evidence="1" id="KW-0732">Signal</keyword>
<dbReference type="Proteomes" id="UP000247810">
    <property type="component" value="Unassembled WGS sequence"/>
</dbReference>
<dbReference type="EMBL" id="KZ826058">
    <property type="protein sequence ID" value="PYH88909.1"/>
    <property type="molecule type" value="Genomic_DNA"/>
</dbReference>